<dbReference type="Proteomes" id="UP001454036">
    <property type="component" value="Unassembled WGS sequence"/>
</dbReference>
<name>A0AAV3QWN9_LITER</name>
<proteinExistence type="predicted"/>
<dbReference type="Pfam" id="PF03181">
    <property type="entry name" value="BURP"/>
    <property type="match status" value="1"/>
</dbReference>
<dbReference type="EMBL" id="BAABME010005943">
    <property type="protein sequence ID" value="GAA0167043.1"/>
    <property type="molecule type" value="Genomic_DNA"/>
</dbReference>
<dbReference type="InterPro" id="IPR044816">
    <property type="entry name" value="BURP"/>
</dbReference>
<evidence type="ECO:0000313" key="2">
    <source>
        <dbReference type="EMBL" id="GAA0167043.1"/>
    </source>
</evidence>
<dbReference type="PROSITE" id="PS51277">
    <property type="entry name" value="BURP"/>
    <property type="match status" value="1"/>
</dbReference>
<keyword evidence="3" id="KW-1185">Reference proteome</keyword>
<evidence type="ECO:0000259" key="1">
    <source>
        <dbReference type="PROSITE" id="PS51277"/>
    </source>
</evidence>
<dbReference type="AlphaFoldDB" id="A0AAV3QWN9"/>
<reference evidence="2 3" key="1">
    <citation type="submission" date="2024-01" db="EMBL/GenBank/DDBJ databases">
        <title>The complete chloroplast genome sequence of Lithospermum erythrorhizon: insights into the phylogenetic relationship among Boraginaceae species and the maternal lineages of purple gromwells.</title>
        <authorList>
            <person name="Okada T."/>
            <person name="Watanabe K."/>
        </authorList>
    </citation>
    <scope>NUCLEOTIDE SEQUENCE [LARGE SCALE GENOMIC DNA]</scope>
</reference>
<dbReference type="PANTHER" id="PTHR31236:SF32">
    <property type="entry name" value="BURP DOMAIN PROTEIN USPL1-LIKE"/>
    <property type="match status" value="1"/>
</dbReference>
<organism evidence="2 3">
    <name type="scientific">Lithospermum erythrorhizon</name>
    <name type="common">Purple gromwell</name>
    <name type="synonym">Lithospermum officinale var. erythrorhizon</name>
    <dbReference type="NCBI Taxonomy" id="34254"/>
    <lineage>
        <taxon>Eukaryota</taxon>
        <taxon>Viridiplantae</taxon>
        <taxon>Streptophyta</taxon>
        <taxon>Embryophyta</taxon>
        <taxon>Tracheophyta</taxon>
        <taxon>Spermatophyta</taxon>
        <taxon>Magnoliopsida</taxon>
        <taxon>eudicotyledons</taxon>
        <taxon>Gunneridae</taxon>
        <taxon>Pentapetalae</taxon>
        <taxon>asterids</taxon>
        <taxon>lamiids</taxon>
        <taxon>Boraginales</taxon>
        <taxon>Boraginaceae</taxon>
        <taxon>Boraginoideae</taxon>
        <taxon>Lithospermeae</taxon>
        <taxon>Lithospermum</taxon>
    </lineage>
</organism>
<protein>
    <recommendedName>
        <fullName evidence="1">BURP domain-containing protein</fullName>
    </recommendedName>
</protein>
<accession>A0AAV3QWN9</accession>
<feature type="domain" description="BURP" evidence="1">
    <location>
        <begin position="48"/>
        <end position="265"/>
    </location>
</feature>
<dbReference type="InterPro" id="IPR004873">
    <property type="entry name" value="BURP_dom"/>
</dbReference>
<evidence type="ECO:0000313" key="3">
    <source>
        <dbReference type="Proteomes" id="UP001454036"/>
    </source>
</evidence>
<dbReference type="PANTHER" id="PTHR31236">
    <property type="entry name" value="BURP DOMAIN PROTEIN USPL1-LIKE"/>
    <property type="match status" value="1"/>
</dbReference>
<comment type="caution">
    <text evidence="2">The sequence shown here is derived from an EMBL/GenBank/DDBJ whole genome shotgun (WGS) entry which is preliminary data.</text>
</comment>
<sequence length="271" mass="30777">MIHNLINSDIKLILQNLHVTATEEEMQKKHVQGHSSVHHNMDPSVNVFFLLDDLKKGNQIPIFFPRRDPSSTPHLSKEEADSIPFSYKEIQLILHYFSFSQDSPQAKAMEDTLRECEAVPIVGETKFCPTSTQSMLNFVHYILGTVTEPIKSMSTTHLTEATNDLRSYTIMEDPEEIPAPKLVSCHTMPYAYAVFYCHYQESESRIFKVSLRSEEGDRVEGMAACHMDTSHWGQNHVSFKVLGIKPGSSAVCHFFPSDNYMFVAETSIQSI</sequence>
<dbReference type="SMART" id="SM01045">
    <property type="entry name" value="BURP"/>
    <property type="match status" value="1"/>
</dbReference>
<gene>
    <name evidence="2" type="ORF">LIER_22065</name>
</gene>